<dbReference type="InterPro" id="IPR022691">
    <property type="entry name" value="Tscrpt_elong_fac_GreA/B_N"/>
</dbReference>
<dbReference type="InterPro" id="IPR023459">
    <property type="entry name" value="Tscrpt_elong_fac_GreA/B_fam"/>
</dbReference>
<dbReference type="GO" id="GO:0006354">
    <property type="term" value="P:DNA-templated transcription elongation"/>
    <property type="evidence" value="ECO:0007669"/>
    <property type="project" value="TreeGrafter"/>
</dbReference>
<keyword evidence="12" id="KW-0251">Elongation factor</keyword>
<organism evidence="12 13">
    <name type="scientific">Candidatus Buchananbacteria bacterium RBG_13_36_9</name>
    <dbReference type="NCBI Taxonomy" id="1797530"/>
    <lineage>
        <taxon>Bacteria</taxon>
        <taxon>Candidatus Buchananiibacteriota</taxon>
    </lineage>
</organism>
<dbReference type="PANTHER" id="PTHR30437">
    <property type="entry name" value="TRANSCRIPTION ELONGATION FACTOR GREA"/>
    <property type="match status" value="1"/>
</dbReference>
<dbReference type="SUPFAM" id="SSF46557">
    <property type="entry name" value="GreA transcript cleavage protein, N-terminal domain"/>
    <property type="match status" value="1"/>
</dbReference>
<dbReference type="Pfam" id="PF03449">
    <property type="entry name" value="GreA_GreB_N"/>
    <property type="match status" value="1"/>
</dbReference>
<dbReference type="NCBIfam" id="NF001263">
    <property type="entry name" value="PRK00226.1-4"/>
    <property type="match status" value="1"/>
</dbReference>
<dbReference type="PANTHER" id="PTHR30437:SF4">
    <property type="entry name" value="TRANSCRIPTION ELONGATION FACTOR GREA"/>
    <property type="match status" value="1"/>
</dbReference>
<evidence type="ECO:0000259" key="11">
    <source>
        <dbReference type="Pfam" id="PF03449"/>
    </source>
</evidence>
<keyword evidence="3 8" id="KW-0805">Transcription regulation</keyword>
<dbReference type="Proteomes" id="UP000176498">
    <property type="component" value="Unassembled WGS sequence"/>
</dbReference>
<evidence type="ECO:0000259" key="10">
    <source>
        <dbReference type="Pfam" id="PF01272"/>
    </source>
</evidence>
<evidence type="ECO:0000256" key="8">
    <source>
        <dbReference type="HAMAP-Rule" id="MF_00105"/>
    </source>
</evidence>
<dbReference type="InterPro" id="IPR028624">
    <property type="entry name" value="Tscrpt_elong_fac_GreA/B"/>
</dbReference>
<dbReference type="AlphaFoldDB" id="A0A1G1XRZ2"/>
<reference evidence="12 13" key="1">
    <citation type="journal article" date="2016" name="Nat. Commun.">
        <title>Thousands of microbial genomes shed light on interconnected biogeochemical processes in an aquifer system.</title>
        <authorList>
            <person name="Anantharaman K."/>
            <person name="Brown C.T."/>
            <person name="Hug L.A."/>
            <person name="Sharon I."/>
            <person name="Castelle C.J."/>
            <person name="Probst A.J."/>
            <person name="Thomas B.C."/>
            <person name="Singh A."/>
            <person name="Wilkins M.J."/>
            <person name="Karaoz U."/>
            <person name="Brodie E.L."/>
            <person name="Williams K.H."/>
            <person name="Hubbard S.S."/>
            <person name="Banfield J.F."/>
        </authorList>
    </citation>
    <scope>NUCLEOTIDE SEQUENCE [LARGE SCALE GENOMIC DNA]</scope>
</reference>
<dbReference type="GO" id="GO:0032784">
    <property type="term" value="P:regulation of DNA-templated transcription elongation"/>
    <property type="evidence" value="ECO:0007669"/>
    <property type="project" value="UniProtKB-UniRule"/>
</dbReference>
<evidence type="ECO:0000256" key="3">
    <source>
        <dbReference type="ARBA" id="ARBA00023015"/>
    </source>
</evidence>
<feature type="coiled-coil region" evidence="8">
    <location>
        <begin position="6"/>
        <end position="40"/>
    </location>
</feature>
<name>A0A1G1XRZ2_9BACT</name>
<dbReference type="FunFam" id="1.10.287.180:FF:000001">
    <property type="entry name" value="Transcription elongation factor GreA"/>
    <property type="match status" value="1"/>
</dbReference>
<dbReference type="GO" id="GO:0003677">
    <property type="term" value="F:DNA binding"/>
    <property type="evidence" value="ECO:0007669"/>
    <property type="project" value="UniProtKB-UniRule"/>
</dbReference>
<evidence type="ECO:0000256" key="5">
    <source>
        <dbReference type="ARBA" id="ARBA00023163"/>
    </source>
</evidence>
<accession>A0A1G1XRZ2</accession>
<feature type="domain" description="Transcription elongation factor GreA/GreB N-terminal" evidence="11">
    <location>
        <begin position="7"/>
        <end position="75"/>
    </location>
</feature>
<dbReference type="NCBIfam" id="TIGR01462">
    <property type="entry name" value="greA"/>
    <property type="match status" value="1"/>
</dbReference>
<dbReference type="PROSITE" id="PS00829">
    <property type="entry name" value="GREAB_1"/>
    <property type="match status" value="1"/>
</dbReference>
<dbReference type="Pfam" id="PF01272">
    <property type="entry name" value="GreA_GreB"/>
    <property type="match status" value="1"/>
</dbReference>
<dbReference type="PIRSF" id="PIRSF006092">
    <property type="entry name" value="GreA_GreB"/>
    <property type="match status" value="1"/>
</dbReference>
<comment type="function">
    <text evidence="6 8 9">Necessary for efficient RNA polymerase transcription elongation past template-encoded arresting sites. The arresting sites in DNA have the property of trapping a certain fraction of elongating RNA polymerases that pass through, resulting in locked ternary complexes. Cleavage of the nascent transcript by cleavage factors such as GreA or GreB allows the resumption of elongation from the new 3'terminus. GreA releases sequences of 2 to 3 nucleotides.</text>
</comment>
<protein>
    <recommendedName>
        <fullName evidence="2 8">Transcription elongation factor GreA</fullName>
    </recommendedName>
    <alternativeName>
        <fullName evidence="7 8">Transcript cleavage factor GreA</fullName>
    </alternativeName>
</protein>
<dbReference type="InterPro" id="IPR006359">
    <property type="entry name" value="Tscrpt_elong_fac_GreA"/>
</dbReference>
<dbReference type="InterPro" id="IPR001437">
    <property type="entry name" value="Tscrpt_elong_fac_GreA/B_C"/>
</dbReference>
<dbReference type="GO" id="GO:0070063">
    <property type="term" value="F:RNA polymerase binding"/>
    <property type="evidence" value="ECO:0007669"/>
    <property type="project" value="InterPro"/>
</dbReference>
<evidence type="ECO:0000256" key="2">
    <source>
        <dbReference type="ARBA" id="ARBA00013729"/>
    </source>
</evidence>
<evidence type="ECO:0000256" key="1">
    <source>
        <dbReference type="ARBA" id="ARBA00008213"/>
    </source>
</evidence>
<keyword evidence="8" id="KW-0175">Coiled coil</keyword>
<sequence length="156" mass="17254">MAEEKKYLTKEGLEKLKNELQDLKNKRREISGRIEEALKLGDLSENAEYHEAKDEQGLNEARIRELEEILSNAVVIHSELGKKKYVCVEVGCTIEVKIDGSSKKYTIVGPSEANPAQGLISNESPIGQAFLGKKIGEAVDVEAPAGKIKYKILSIE</sequence>
<evidence type="ECO:0000256" key="4">
    <source>
        <dbReference type="ARBA" id="ARBA00023125"/>
    </source>
</evidence>
<evidence type="ECO:0000256" key="9">
    <source>
        <dbReference type="RuleBase" id="RU000556"/>
    </source>
</evidence>
<dbReference type="InterPro" id="IPR036953">
    <property type="entry name" value="GreA/GreB_C_sf"/>
</dbReference>
<dbReference type="FunFam" id="3.10.50.30:FF:000001">
    <property type="entry name" value="Transcription elongation factor GreA"/>
    <property type="match status" value="1"/>
</dbReference>
<evidence type="ECO:0000256" key="6">
    <source>
        <dbReference type="ARBA" id="ARBA00024916"/>
    </source>
</evidence>
<dbReference type="GO" id="GO:0003746">
    <property type="term" value="F:translation elongation factor activity"/>
    <property type="evidence" value="ECO:0007669"/>
    <property type="project" value="UniProtKB-KW"/>
</dbReference>
<dbReference type="InterPro" id="IPR018151">
    <property type="entry name" value="TF_GreA/GreB_CS"/>
</dbReference>
<keyword evidence="5 8" id="KW-0804">Transcription</keyword>
<keyword evidence="4 8" id="KW-0238">DNA-binding</keyword>
<dbReference type="Gene3D" id="3.10.50.30">
    <property type="entry name" value="Transcription elongation factor, GreA/GreB, C-terminal domain"/>
    <property type="match status" value="1"/>
</dbReference>
<dbReference type="SUPFAM" id="SSF54534">
    <property type="entry name" value="FKBP-like"/>
    <property type="match status" value="1"/>
</dbReference>
<gene>
    <name evidence="8" type="primary">greA</name>
    <name evidence="12" type="ORF">A2Y82_04535</name>
</gene>
<evidence type="ECO:0000313" key="12">
    <source>
        <dbReference type="EMBL" id="OGY42390.1"/>
    </source>
</evidence>
<comment type="similarity">
    <text evidence="1 8 9">Belongs to the GreA/GreB family.</text>
</comment>
<evidence type="ECO:0000256" key="7">
    <source>
        <dbReference type="ARBA" id="ARBA00030776"/>
    </source>
</evidence>
<feature type="domain" description="Transcription elongation factor GreA/GreB C-terminal" evidence="10">
    <location>
        <begin position="87"/>
        <end position="156"/>
    </location>
</feature>
<proteinExistence type="inferred from homology"/>
<evidence type="ECO:0000313" key="13">
    <source>
        <dbReference type="Proteomes" id="UP000176498"/>
    </source>
</evidence>
<dbReference type="InterPro" id="IPR036805">
    <property type="entry name" value="Tscrpt_elong_fac_GreA/B_N_sf"/>
</dbReference>
<keyword evidence="12" id="KW-0648">Protein biosynthesis</keyword>
<dbReference type="EMBL" id="MHHZ01000004">
    <property type="protein sequence ID" value="OGY42390.1"/>
    <property type="molecule type" value="Genomic_DNA"/>
</dbReference>
<dbReference type="HAMAP" id="MF_00105">
    <property type="entry name" value="GreA_GreB"/>
    <property type="match status" value="1"/>
</dbReference>
<dbReference type="Gene3D" id="1.10.287.180">
    <property type="entry name" value="Transcription elongation factor, GreA/GreB, N-terminal domain"/>
    <property type="match status" value="1"/>
</dbReference>
<comment type="caution">
    <text evidence="12">The sequence shown here is derived from an EMBL/GenBank/DDBJ whole genome shotgun (WGS) entry which is preliminary data.</text>
</comment>